<evidence type="ECO:0000313" key="5">
    <source>
        <dbReference type="Proteomes" id="UP001272940"/>
    </source>
</evidence>
<dbReference type="InterPro" id="IPR011008">
    <property type="entry name" value="Dimeric_a/b-barrel"/>
</dbReference>
<reference evidence="3" key="3">
    <citation type="submission" date="2022-06" db="EMBL/GenBank/DDBJ databases">
        <authorList>
            <person name="Hesketh-Best P.J."/>
            <person name="Koch M.J."/>
        </authorList>
    </citation>
    <scope>NUCLEOTIDE SEQUENCE</scope>
    <source>
        <strain evidence="3">PC206-O</strain>
    </source>
</reference>
<reference evidence="3 5" key="4">
    <citation type="journal article" date="2023" name="FEMS Microbes">
        <title>Whole genomes of deep-sea sponge-associated bacteria exhibit high novel natural product potential.</title>
        <authorList>
            <person name="Hesketh-Best P.J."/>
            <person name="January G.G."/>
            <person name="Koch M.J."/>
            <person name="Warburton P.J."/>
            <person name="Howell K.L."/>
            <person name="Upton M."/>
        </authorList>
    </citation>
    <scope>NUCLEOTIDE SEQUENCE [LARGE SCALE GENOMIC DNA]</scope>
    <source>
        <strain evidence="3 5">PC206-O</strain>
    </source>
</reference>
<dbReference type="GeneID" id="34014816"/>
<dbReference type="InterPro" id="IPR007138">
    <property type="entry name" value="ABM_dom"/>
</dbReference>
<dbReference type="Pfam" id="PF03992">
    <property type="entry name" value="ABM"/>
    <property type="match status" value="1"/>
</dbReference>
<evidence type="ECO:0000313" key="4">
    <source>
        <dbReference type="Proteomes" id="UP000197050"/>
    </source>
</evidence>
<feature type="domain" description="ABM" evidence="1">
    <location>
        <begin position="1"/>
        <end position="65"/>
    </location>
</feature>
<organism evidence="2 4">
    <name type="scientific">Brevundimonas vesicularis</name>
    <name type="common">Pseudomonas vesicularis</name>
    <dbReference type="NCBI Taxonomy" id="41276"/>
    <lineage>
        <taxon>Bacteria</taxon>
        <taxon>Pseudomonadati</taxon>
        <taxon>Pseudomonadota</taxon>
        <taxon>Alphaproteobacteria</taxon>
        <taxon>Caulobacterales</taxon>
        <taxon>Caulobacteraceae</taxon>
        <taxon>Brevundimonas</taxon>
    </lineage>
</organism>
<evidence type="ECO:0000313" key="2">
    <source>
        <dbReference type="EMBL" id="ASE38268.1"/>
    </source>
</evidence>
<keyword evidence="2" id="KW-0560">Oxidoreductase</keyword>
<dbReference type="Gene3D" id="3.30.70.100">
    <property type="match status" value="1"/>
</dbReference>
<keyword evidence="5" id="KW-1185">Reference proteome</keyword>
<name>A0A1Z3U4S5_BREVE</name>
<dbReference type="AlphaFoldDB" id="A0A1Z3U4S5"/>
<dbReference type="KEGG" id="bvc:CEP68_01390"/>
<dbReference type="GO" id="GO:0004497">
    <property type="term" value="F:monooxygenase activity"/>
    <property type="evidence" value="ECO:0007669"/>
    <property type="project" value="UniProtKB-KW"/>
</dbReference>
<dbReference type="Proteomes" id="UP001272940">
    <property type="component" value="Unassembled WGS sequence"/>
</dbReference>
<keyword evidence="2" id="KW-0503">Monooxygenase</keyword>
<dbReference type="Proteomes" id="UP000197050">
    <property type="component" value="Chromosome"/>
</dbReference>
<proteinExistence type="predicted"/>
<evidence type="ECO:0000259" key="1">
    <source>
        <dbReference type="Pfam" id="PF03992"/>
    </source>
</evidence>
<reference evidence="4" key="1">
    <citation type="submission" date="2017-06" db="EMBL/GenBank/DDBJ databases">
        <title>FDA dAtabase for Regulatory Grade micrObial Sequences (FDA-ARGOS): Supporting development and validation of Infectious Disease Dx tests.</title>
        <authorList>
            <person name="Minogue T."/>
            <person name="Wolcott M."/>
            <person name="Wasieloski L."/>
            <person name="Aguilar W."/>
            <person name="Moore D."/>
            <person name="Tallon L."/>
            <person name="Sadzewicz L."/>
            <person name="Sengamalay N."/>
            <person name="Ott S."/>
            <person name="Godinez A."/>
            <person name="Nagaraj S."/>
            <person name="Nadendla S."/>
            <person name="Geyer C."/>
            <person name="Sichtig H."/>
        </authorList>
    </citation>
    <scope>NUCLEOTIDE SEQUENCE [LARGE SCALE GENOMIC DNA]</scope>
    <source>
        <strain evidence="4">FDAARGOS_289</strain>
    </source>
</reference>
<dbReference type="EMBL" id="CP022048">
    <property type="protein sequence ID" value="ASE38268.1"/>
    <property type="molecule type" value="Genomic_DNA"/>
</dbReference>
<gene>
    <name evidence="2" type="ORF">CEP68_01390</name>
    <name evidence="3" type="ORF">NJD11_01675</name>
</gene>
<sequence length="96" mass="10451">MYGLITRLTAHAGRRDELGLCLLDPNVKRPGCHSYVLAQDPKDADALWVTEVWMSKATHDAWSASIRETGVMRPALALIATFGDTVFTRPIGGVGL</sequence>
<reference evidence="2" key="2">
    <citation type="submission" date="2017-12" db="EMBL/GenBank/DDBJ databases">
        <title>FDA dAtabase for Regulatory Grade micrObial Sequences (FDA-ARGOS): Supporting development and validation of Infectious Disease Dx tests.</title>
        <authorList>
            <person name="Campos J."/>
            <person name="Goldberg B."/>
            <person name="Tallon L."/>
            <person name="Sadzewicz L."/>
            <person name="Sengamalay N."/>
            <person name="Ott S."/>
            <person name="Godinez A."/>
            <person name="Nagaraj S."/>
            <person name="Vavikolanu K."/>
            <person name="Vyas G."/>
            <person name="Nadendla S."/>
            <person name="Aluvathingal J."/>
            <person name="Geyer C."/>
            <person name="Nandy P."/>
            <person name="Hobson J."/>
            <person name="Sichtig H."/>
        </authorList>
    </citation>
    <scope>NUCLEOTIDE SEQUENCE</scope>
    <source>
        <strain evidence="2">FDAARGOS_289</strain>
    </source>
</reference>
<dbReference type="EMBL" id="JAMYEC010000001">
    <property type="protein sequence ID" value="MDX2333650.1"/>
    <property type="molecule type" value="Genomic_DNA"/>
</dbReference>
<accession>A0A1Z3U4S5</accession>
<protein>
    <submittedName>
        <fullName evidence="2">Antibiotic biosynthesis monooxygenase</fullName>
    </submittedName>
</protein>
<dbReference type="RefSeq" id="WP_066625850.1">
    <property type="nucleotide sequence ID" value="NZ_CP022048.2"/>
</dbReference>
<dbReference type="SUPFAM" id="SSF54909">
    <property type="entry name" value="Dimeric alpha+beta barrel"/>
    <property type="match status" value="1"/>
</dbReference>
<evidence type="ECO:0000313" key="3">
    <source>
        <dbReference type="EMBL" id="MDX2333650.1"/>
    </source>
</evidence>